<reference evidence="2 4" key="2">
    <citation type="submission" date="2017-09" db="EMBL/GenBank/DDBJ databases">
        <title>Extensive intraspecific genome diversity in a model arbuscular mycorrhizal fungus.</title>
        <authorList>
            <person name="Chen E.C."/>
            <person name="Morin E."/>
            <person name="Beaudet D."/>
            <person name="Noel J."/>
            <person name="Ndikumana S."/>
            <person name="Charron P."/>
            <person name="St-Onge C."/>
            <person name="Giorgi J."/>
            <person name="Grigoriev I.V."/>
            <person name="Roux C."/>
            <person name="Martin F.M."/>
            <person name="Corradi N."/>
        </authorList>
    </citation>
    <scope>NUCLEOTIDE SEQUENCE [LARGE SCALE GENOMIC DNA]</scope>
    <source>
        <strain evidence="2 4">A5</strain>
    </source>
</reference>
<comment type="caution">
    <text evidence="2">The sequence shown here is derived from an EMBL/GenBank/DDBJ whole genome shotgun (WGS) entry which is preliminary data.</text>
</comment>
<dbReference type="VEuPathDB" id="FungiDB:RhiirFUN_007214"/>
<dbReference type="EMBL" id="LLXJ01001424">
    <property type="protein sequence ID" value="PKC02243.1"/>
    <property type="molecule type" value="Genomic_DNA"/>
</dbReference>
<evidence type="ECO:0000313" key="4">
    <source>
        <dbReference type="Proteomes" id="UP000232722"/>
    </source>
</evidence>
<dbReference type="EMBL" id="LLXJ01002071">
    <property type="protein sequence ID" value="PKB99802.1"/>
    <property type="molecule type" value="Genomic_DNA"/>
</dbReference>
<dbReference type="Proteomes" id="UP000232722">
    <property type="component" value="Unassembled WGS sequence"/>
</dbReference>
<reference evidence="2 4" key="1">
    <citation type="submission" date="2016-04" db="EMBL/GenBank/DDBJ databases">
        <title>Genome analyses suggest a sexual origin of heterokaryosis in a supposedly ancient asexual fungus.</title>
        <authorList>
            <person name="Ropars J."/>
            <person name="Sedzielewska K."/>
            <person name="Noel J."/>
            <person name="Charron P."/>
            <person name="Farinelli L."/>
            <person name="Marton T."/>
            <person name="Kruger M."/>
            <person name="Pelin A."/>
            <person name="Brachmann A."/>
            <person name="Corradi N."/>
        </authorList>
    </citation>
    <scope>NUCLEOTIDE SEQUENCE [LARGE SCALE GENOMIC DNA]</scope>
    <source>
        <strain evidence="2 4">A5</strain>
    </source>
</reference>
<dbReference type="VEuPathDB" id="FungiDB:RhiirA1_457937"/>
<dbReference type="PANTHER" id="PTHR31424:SF5">
    <property type="entry name" value="APPLE DOMAIN-CONTAINING PROTEIN"/>
    <property type="match status" value="1"/>
</dbReference>
<organism evidence="2 4">
    <name type="scientific">Rhizophagus irregularis</name>
    <dbReference type="NCBI Taxonomy" id="588596"/>
    <lineage>
        <taxon>Eukaryota</taxon>
        <taxon>Fungi</taxon>
        <taxon>Fungi incertae sedis</taxon>
        <taxon>Mucoromycota</taxon>
        <taxon>Glomeromycotina</taxon>
        <taxon>Glomeromycetes</taxon>
        <taxon>Glomerales</taxon>
        <taxon>Glomeraceae</taxon>
        <taxon>Rhizophagus</taxon>
    </lineage>
</organism>
<accession>A0A2N0NYZ8</accession>
<evidence type="ECO:0000313" key="2">
    <source>
        <dbReference type="EMBL" id="PKB99802.1"/>
    </source>
</evidence>
<dbReference type="AlphaFoldDB" id="A0A2N0NYZ8"/>
<evidence type="ECO:0000313" key="3">
    <source>
        <dbReference type="EMBL" id="PKC02243.1"/>
    </source>
</evidence>
<name>A0A2N0NYZ8_9GLOM</name>
<gene>
    <name evidence="3" type="ORF">RhiirA5_425525</name>
    <name evidence="2" type="ORF">RhiirA5_429150</name>
    <name evidence="1" type="ORF">RhiirA5_434831</name>
</gene>
<sequence length="784" mass="91700">MCDNLDFEPIASSNNKFLLLKSRTNRNFHEDYPNNPYIYAQYTSGGKNFCSKYKIIALGHYPQNVKYTQKNKHGVQYQIPDGYIVKTEIAGQMLCCETKYTFADKVLYTIMWKEGRAEWMVSSERSASGAVSAFLKKTNRKKSQYSGTHVFGFDIEVLHQVRIEQFRKPSTDKVIIDKRKRPLNEVQSVSQQNKRYASFGKEAHEQIKQLIIKHQMVLESGNPICIYNMELGCENQIINIKYSSIIDNARLDAYVRACDEALLGRDGYRRLAAVEARLIREYQVAQRRIEITKSINDQIHIGILNFDKELNRQPILDDDDESQDNPDGIVVDEQEIGNGVYRSIRSLLKILIPIWNKLILQPGDTINLKLGGDGRNVGRKQNHVMITVCLLNEKDEVLKPDHHICLYVGKENYETLAKVGHLFEYQLRDLQENGIYDDNGVHWPIEFFFSGDWKFMYNIMGLNAPNAKYFCLYCDCEASERWNMDLQWPINKNTKCKKKPVLFPTIKQENYIPDELHLMLRISDVLMECFFNDLFKRKEFEQQIKSQIEQTMKTIKVHFEFFKSKSHGGKWDWTSLMGPDKKKVLQYFPVSDFISERRGKDIEKLWRDFYELYLVLRKPILTNSEIDDFKVKVKQWIYLFCRPNQGQINSSLQIPGLYRKEDITPYMHVFSKHIPEFLQNLKEKNLSLRLFSTSSIEKKNHNQVRLFFGGTTMGGGIKGKSVVHDIMEFENRQLYYLINNTPQEIQMRNINAEDKENKDPYYDGLLWGMGVFGYNSISFFVVGI</sequence>
<dbReference type="VEuPathDB" id="FungiDB:FUN_007778"/>
<proteinExistence type="predicted"/>
<dbReference type="PANTHER" id="PTHR31424">
    <property type="entry name" value="PROTEIN CBG23806"/>
    <property type="match status" value="1"/>
</dbReference>
<evidence type="ECO:0000313" key="1">
    <source>
        <dbReference type="EMBL" id="PKB96442.1"/>
    </source>
</evidence>
<dbReference type="EMBL" id="LLXJ01003889">
    <property type="protein sequence ID" value="PKB96442.1"/>
    <property type="molecule type" value="Genomic_DNA"/>
</dbReference>
<protein>
    <submittedName>
        <fullName evidence="2">Uncharacterized protein</fullName>
    </submittedName>
</protein>